<evidence type="ECO:0000313" key="5">
    <source>
        <dbReference type="Proteomes" id="UP000664534"/>
    </source>
</evidence>
<keyword evidence="2" id="KW-0175">Coiled coil</keyword>
<dbReference type="InterPro" id="IPR027417">
    <property type="entry name" value="P-loop_NTPase"/>
</dbReference>
<evidence type="ECO:0000259" key="3">
    <source>
        <dbReference type="Pfam" id="PF24883"/>
    </source>
</evidence>
<dbReference type="InterPro" id="IPR056884">
    <property type="entry name" value="NPHP3-like_N"/>
</dbReference>
<evidence type="ECO:0000256" key="2">
    <source>
        <dbReference type="SAM" id="Coils"/>
    </source>
</evidence>
<gene>
    <name evidence="4" type="ORF">IMSHALPRED_006369</name>
</gene>
<keyword evidence="5" id="KW-1185">Reference proteome</keyword>
<comment type="caution">
    <text evidence="4">The sequence shown here is derived from an EMBL/GenBank/DDBJ whole genome shotgun (WGS) entry which is preliminary data.</text>
</comment>
<dbReference type="SUPFAM" id="SSF52540">
    <property type="entry name" value="P-loop containing nucleoside triphosphate hydrolases"/>
    <property type="match status" value="1"/>
</dbReference>
<name>A0A8H3FFG4_9LECA</name>
<dbReference type="Gene3D" id="3.40.50.300">
    <property type="entry name" value="P-loop containing nucleotide triphosphate hydrolases"/>
    <property type="match status" value="1"/>
</dbReference>
<evidence type="ECO:0000313" key="4">
    <source>
        <dbReference type="EMBL" id="CAF9925076.1"/>
    </source>
</evidence>
<dbReference type="Proteomes" id="UP000664534">
    <property type="component" value="Unassembled WGS sequence"/>
</dbReference>
<dbReference type="OrthoDB" id="195446at2759"/>
<organism evidence="4 5">
    <name type="scientific">Imshaugia aleurites</name>
    <dbReference type="NCBI Taxonomy" id="172621"/>
    <lineage>
        <taxon>Eukaryota</taxon>
        <taxon>Fungi</taxon>
        <taxon>Dikarya</taxon>
        <taxon>Ascomycota</taxon>
        <taxon>Pezizomycotina</taxon>
        <taxon>Lecanoromycetes</taxon>
        <taxon>OSLEUM clade</taxon>
        <taxon>Lecanoromycetidae</taxon>
        <taxon>Lecanorales</taxon>
        <taxon>Lecanorineae</taxon>
        <taxon>Parmeliaceae</taxon>
        <taxon>Imshaugia</taxon>
    </lineage>
</organism>
<sequence length="460" mass="51331">MASLGVASGTAGLISLGLTVCQSLLDYYHSWKHAEDDVAKTYASIEQLFRTLRLLAVAVEYKEFNGEVLDQVRDSIRSAEERLHSLEKKLDKVRVVALQNSWRGKAKAQFRRTLYPFKESTLAKLRELSSETRDNLNLALNLLQIDTSAASLRELDLLGRQAASVSTNVDNLTQQSTSISKNVHDIANYTKETTGLIEKLASNESSKELRAWLSGHLDPTQKQYETWRERHPDTGHWFLQGRTFRAWLEGPVQQTPRVLNIIGKSGAGKTSLISTAIKAAQAMGNHSRIAVAYFYCSFNEAASQDPAHMVGSVISQVSTVCQNMLEGLEVGVSRGERPTLGDLEQRLTSQTAHSSLKILLFIDGVNECKNIEPMINSLLRLAESMSDIRVLFTSTEEDPLITALTDLQPPKATTLRMSAMSVDIDVFIDSKIEEKRNLRRLPPEMKREIKVELSRKANGM</sequence>
<dbReference type="EMBL" id="CAJPDT010000038">
    <property type="protein sequence ID" value="CAF9925076.1"/>
    <property type="molecule type" value="Genomic_DNA"/>
</dbReference>
<keyword evidence="1" id="KW-0677">Repeat</keyword>
<protein>
    <recommendedName>
        <fullName evidence="3">Nephrocystin 3-like N-terminal domain-containing protein</fullName>
    </recommendedName>
</protein>
<accession>A0A8H3FFG4</accession>
<feature type="domain" description="Nephrocystin 3-like N-terminal" evidence="3">
    <location>
        <begin position="233"/>
        <end position="394"/>
    </location>
</feature>
<dbReference type="PANTHER" id="PTHR10039">
    <property type="entry name" value="AMELOGENIN"/>
    <property type="match status" value="1"/>
</dbReference>
<feature type="coiled-coil region" evidence="2">
    <location>
        <begin position="69"/>
        <end position="96"/>
    </location>
</feature>
<dbReference type="Pfam" id="PF24883">
    <property type="entry name" value="NPHP3_N"/>
    <property type="match status" value="1"/>
</dbReference>
<reference evidence="4" key="1">
    <citation type="submission" date="2021-03" db="EMBL/GenBank/DDBJ databases">
        <authorList>
            <person name="Tagirdzhanova G."/>
        </authorList>
    </citation>
    <scope>NUCLEOTIDE SEQUENCE</scope>
</reference>
<proteinExistence type="predicted"/>
<evidence type="ECO:0000256" key="1">
    <source>
        <dbReference type="ARBA" id="ARBA00022737"/>
    </source>
</evidence>
<dbReference type="PANTHER" id="PTHR10039:SF16">
    <property type="entry name" value="GPI INOSITOL-DEACYLASE"/>
    <property type="match status" value="1"/>
</dbReference>
<dbReference type="AlphaFoldDB" id="A0A8H3FFG4"/>